<evidence type="ECO:0000313" key="3">
    <source>
        <dbReference type="EMBL" id="MBD7916916.1"/>
    </source>
</evidence>
<protein>
    <submittedName>
        <fullName evidence="3">ATP-dependent DNA ligase</fullName>
    </submittedName>
</protein>
<gene>
    <name evidence="3" type="ORF">H9657_01290</name>
</gene>
<keyword evidence="4" id="KW-1185">Reference proteome</keyword>
<dbReference type="InterPro" id="IPR014145">
    <property type="entry name" value="LigD_pol_dom"/>
</dbReference>
<evidence type="ECO:0000313" key="4">
    <source>
        <dbReference type="Proteomes" id="UP000604241"/>
    </source>
</evidence>
<feature type="compositionally biased region" description="Gly residues" evidence="1">
    <location>
        <begin position="1"/>
        <end position="11"/>
    </location>
</feature>
<dbReference type="Proteomes" id="UP000604241">
    <property type="component" value="Unassembled WGS sequence"/>
</dbReference>
<dbReference type="Gene3D" id="3.90.920.10">
    <property type="entry name" value="DNA primase, PRIM domain"/>
    <property type="match status" value="1"/>
</dbReference>
<sequence length="302" mass="32475">MTPRGGAGGAGPERQTVDVGGRPVRLTHLDKVLYPATGTTKAEVMDYLVQVEPAILRQLRDRPVTRIRWPDGVGGEKFFEKNTPRGAPSWLRHQRLPASPGTDDEGTILDLPFLDDLAGLMWAANSGALELHTPQWTVGPRGGLRDADRLVVDLDPGPGAGLDECARVAHLVADRLRDDGLEHTVPVTSGSKGLQLYAPLPRPRPATAVREDARTLALALAGDHPDLVVAVQRKDARGGKVLLDWSQNHPAKTTITPWSLRGRERPTVAAPRHWDEIGPGLAQLTAGEAAARLASDGDPFDV</sequence>
<feature type="domain" description="DNA ligase D polymerase" evidence="2">
    <location>
        <begin position="40"/>
        <end position="300"/>
    </location>
</feature>
<dbReference type="GO" id="GO:0016874">
    <property type="term" value="F:ligase activity"/>
    <property type="evidence" value="ECO:0007669"/>
    <property type="project" value="UniProtKB-KW"/>
</dbReference>
<name>A0ABR8Q913_9CELL</name>
<organism evidence="3 4">
    <name type="scientific">Cellulomonas avistercoris</name>
    <dbReference type="NCBI Taxonomy" id="2762242"/>
    <lineage>
        <taxon>Bacteria</taxon>
        <taxon>Bacillati</taxon>
        <taxon>Actinomycetota</taxon>
        <taxon>Actinomycetes</taxon>
        <taxon>Micrococcales</taxon>
        <taxon>Cellulomonadaceae</taxon>
        <taxon>Cellulomonas</taxon>
    </lineage>
</organism>
<proteinExistence type="predicted"/>
<accession>A0ABR8Q913</accession>
<feature type="region of interest" description="Disordered" evidence="1">
    <location>
        <begin position="1"/>
        <end position="20"/>
    </location>
</feature>
<dbReference type="PANTHER" id="PTHR42705:SF2">
    <property type="entry name" value="BIFUNCTIONAL NON-HOMOLOGOUS END JOINING PROTEIN LIGD"/>
    <property type="match status" value="1"/>
</dbReference>
<keyword evidence="3" id="KW-0436">Ligase</keyword>
<dbReference type="Pfam" id="PF21686">
    <property type="entry name" value="LigD_Prim-Pol"/>
    <property type="match status" value="1"/>
</dbReference>
<dbReference type="EMBL" id="JACSQV010000001">
    <property type="protein sequence ID" value="MBD7916916.1"/>
    <property type="molecule type" value="Genomic_DNA"/>
</dbReference>
<evidence type="ECO:0000259" key="2">
    <source>
        <dbReference type="Pfam" id="PF21686"/>
    </source>
</evidence>
<reference evidence="3 4" key="1">
    <citation type="submission" date="2020-08" db="EMBL/GenBank/DDBJ databases">
        <title>A Genomic Blueprint of the Chicken Gut Microbiome.</title>
        <authorList>
            <person name="Gilroy R."/>
            <person name="Ravi A."/>
            <person name="Getino M."/>
            <person name="Pursley I."/>
            <person name="Horton D.L."/>
            <person name="Alikhan N.-F."/>
            <person name="Baker D."/>
            <person name="Gharbi K."/>
            <person name="Hall N."/>
            <person name="Watson M."/>
            <person name="Adriaenssens E.M."/>
            <person name="Foster-Nyarko E."/>
            <person name="Jarju S."/>
            <person name="Secka A."/>
            <person name="Antonio M."/>
            <person name="Oren A."/>
            <person name="Chaudhuri R."/>
            <person name="La Ragione R.M."/>
            <person name="Hildebrand F."/>
            <person name="Pallen M.J."/>
        </authorList>
    </citation>
    <scope>NUCLEOTIDE SEQUENCE [LARGE SCALE GENOMIC DNA]</scope>
    <source>
        <strain evidence="3 4">Sa3CUA2</strain>
    </source>
</reference>
<dbReference type="NCBIfam" id="TIGR02778">
    <property type="entry name" value="ligD_pol"/>
    <property type="match status" value="1"/>
</dbReference>
<comment type="caution">
    <text evidence="3">The sequence shown here is derived from an EMBL/GenBank/DDBJ whole genome shotgun (WGS) entry which is preliminary data.</text>
</comment>
<dbReference type="InterPro" id="IPR052171">
    <property type="entry name" value="NHEJ_LigD"/>
</dbReference>
<dbReference type="PANTHER" id="PTHR42705">
    <property type="entry name" value="BIFUNCTIONAL NON-HOMOLOGOUS END JOINING PROTEIN LIGD"/>
    <property type="match status" value="1"/>
</dbReference>
<evidence type="ECO:0000256" key="1">
    <source>
        <dbReference type="SAM" id="MobiDB-lite"/>
    </source>
</evidence>